<dbReference type="Proteomes" id="UP000589516">
    <property type="component" value="Unassembled WGS sequence"/>
</dbReference>
<keyword evidence="2" id="KW-0378">Hydrolase</keyword>
<gene>
    <name evidence="2" type="ORF">EYQ16_00525</name>
</gene>
<dbReference type="InterPro" id="IPR029149">
    <property type="entry name" value="Creatin/AminoP/Spt16_N"/>
</dbReference>
<keyword evidence="2" id="KW-0645">Protease</keyword>
<dbReference type="Pfam" id="PF00557">
    <property type="entry name" value="Peptidase_M24"/>
    <property type="match status" value="1"/>
</dbReference>
<evidence type="ECO:0000259" key="1">
    <source>
        <dbReference type="Pfam" id="PF00557"/>
    </source>
</evidence>
<proteinExistence type="predicted"/>
<protein>
    <submittedName>
        <fullName evidence="2">Aminopeptidase P family protein</fullName>
    </submittedName>
</protein>
<evidence type="ECO:0000313" key="2">
    <source>
        <dbReference type="EMBL" id="HIG62998.1"/>
    </source>
</evidence>
<dbReference type="InterPro" id="IPR036005">
    <property type="entry name" value="Creatinase/aminopeptidase-like"/>
</dbReference>
<dbReference type="SUPFAM" id="SSF55920">
    <property type="entry name" value="Creatinase/aminopeptidase"/>
    <property type="match status" value="1"/>
</dbReference>
<dbReference type="PANTHER" id="PTHR46112">
    <property type="entry name" value="AMINOPEPTIDASE"/>
    <property type="match status" value="1"/>
</dbReference>
<accession>A0A7C7ZCV1</accession>
<dbReference type="InterPro" id="IPR000994">
    <property type="entry name" value="Pept_M24"/>
</dbReference>
<feature type="domain" description="Peptidase M24" evidence="1">
    <location>
        <begin position="147"/>
        <end position="352"/>
    </location>
</feature>
<dbReference type="PANTHER" id="PTHR46112:SF3">
    <property type="entry name" value="AMINOPEPTIDASE YPDF"/>
    <property type="match status" value="1"/>
</dbReference>
<dbReference type="AlphaFoldDB" id="A0A7C7ZCV1"/>
<dbReference type="GO" id="GO:0004177">
    <property type="term" value="F:aminopeptidase activity"/>
    <property type="evidence" value="ECO:0007669"/>
    <property type="project" value="UniProtKB-KW"/>
</dbReference>
<dbReference type="Gene3D" id="3.90.230.10">
    <property type="entry name" value="Creatinase/methionine aminopeptidase superfamily"/>
    <property type="match status" value="1"/>
</dbReference>
<keyword evidence="2" id="KW-0031">Aminopeptidase</keyword>
<dbReference type="InterPro" id="IPR050659">
    <property type="entry name" value="Peptidase_M24B"/>
</dbReference>
<sequence>MQIDYRRRWAGVRRALRDADADAFVAVGAGNTRWLASAESPPGSPPSSTLNYVFVPQRGAPIGITSSLEGHRCRKEAGVRDLRLWSGYPDVGAEHASAKAALKALLEEREVGCVLSDAALRLQRGVAVERSTVVRDLRARKAPDEQERIRVAVRHADAGQRFARELCEAGAGLTEFEVAAEIDYFLRRRGVQETSFTTIVASGPNAAFSHHSPGRRRLRDGDSVICDFGAFWKGYCSDITRTYFVGGSPAPKWRKRYALVLEANERSRAALQHGAVAQDVDGAGRNFLGRSGVGNRFVHGTGHGFGLEVHEWPSLTYGQKTVLEKGMCVTVEPGLYFPRQGGIRIEDDVLVTRAGCETLTHAAKALY</sequence>
<dbReference type="EMBL" id="DUAV01000004">
    <property type="protein sequence ID" value="HIG62998.1"/>
    <property type="molecule type" value="Genomic_DNA"/>
</dbReference>
<organism evidence="2 3">
    <name type="scientific">Marine Group III euryarchaeote</name>
    <dbReference type="NCBI Taxonomy" id="2173149"/>
    <lineage>
        <taxon>Archaea</taxon>
        <taxon>Methanobacteriati</taxon>
        <taxon>Thermoplasmatota</taxon>
        <taxon>Thermoplasmata</taxon>
        <taxon>Candidatus Thermoprofundales</taxon>
    </lineage>
</organism>
<dbReference type="SUPFAM" id="SSF53092">
    <property type="entry name" value="Creatinase/prolidase N-terminal domain"/>
    <property type="match status" value="1"/>
</dbReference>
<evidence type="ECO:0000313" key="3">
    <source>
        <dbReference type="Proteomes" id="UP000589516"/>
    </source>
</evidence>
<dbReference type="Gene3D" id="3.40.350.10">
    <property type="entry name" value="Creatinase/prolidase N-terminal domain"/>
    <property type="match status" value="1"/>
</dbReference>
<name>A0A7C7ZCV1_9ARCH</name>
<comment type="caution">
    <text evidence="2">The sequence shown here is derived from an EMBL/GenBank/DDBJ whole genome shotgun (WGS) entry which is preliminary data.</text>
</comment>
<reference evidence="3" key="1">
    <citation type="journal article" date="2019" name="bioRxiv">
        <title>Genome diversification in globally distributed novel marine Proteobacteria is linked to environmental adaptation.</title>
        <authorList>
            <person name="Zhou Z."/>
            <person name="Tran P.Q."/>
            <person name="Kieft K."/>
            <person name="Anantharaman K."/>
        </authorList>
    </citation>
    <scope>NUCLEOTIDE SEQUENCE [LARGE SCALE GENOMIC DNA]</scope>
</reference>